<comment type="similarity">
    <text evidence="1 2">Belongs to the anti-sigma-factor antagonist family.</text>
</comment>
<dbReference type="PROSITE" id="PS50801">
    <property type="entry name" value="STAS"/>
    <property type="match status" value="1"/>
</dbReference>
<dbReference type="PANTHER" id="PTHR33495:SF2">
    <property type="entry name" value="ANTI-SIGMA FACTOR ANTAGONIST TM_1081-RELATED"/>
    <property type="match status" value="1"/>
</dbReference>
<organism evidence="4 5">
    <name type="scientific">Nonomuraea salmonea</name>
    <dbReference type="NCBI Taxonomy" id="46181"/>
    <lineage>
        <taxon>Bacteria</taxon>
        <taxon>Bacillati</taxon>
        <taxon>Actinomycetota</taxon>
        <taxon>Actinomycetes</taxon>
        <taxon>Streptosporangiales</taxon>
        <taxon>Streptosporangiaceae</taxon>
        <taxon>Nonomuraea</taxon>
    </lineage>
</organism>
<keyword evidence="5" id="KW-1185">Reference proteome</keyword>
<dbReference type="InterPro" id="IPR036513">
    <property type="entry name" value="STAS_dom_sf"/>
</dbReference>
<dbReference type="PANTHER" id="PTHR33495">
    <property type="entry name" value="ANTI-SIGMA FACTOR ANTAGONIST TM_1081-RELATED-RELATED"/>
    <property type="match status" value="1"/>
</dbReference>
<evidence type="ECO:0000256" key="1">
    <source>
        <dbReference type="ARBA" id="ARBA00009013"/>
    </source>
</evidence>
<comment type="caution">
    <text evidence="4">The sequence shown here is derived from an EMBL/GenBank/DDBJ whole genome shotgun (WGS) entry which is preliminary data.</text>
</comment>
<evidence type="ECO:0000313" key="5">
    <source>
        <dbReference type="Proteomes" id="UP001589568"/>
    </source>
</evidence>
<accession>A0ABV5P1T6</accession>
<evidence type="ECO:0000259" key="3">
    <source>
        <dbReference type="PROSITE" id="PS50801"/>
    </source>
</evidence>
<gene>
    <name evidence="4" type="ORF">ACFFR3_42115</name>
</gene>
<evidence type="ECO:0000256" key="2">
    <source>
        <dbReference type="RuleBase" id="RU003749"/>
    </source>
</evidence>
<dbReference type="NCBIfam" id="TIGR00377">
    <property type="entry name" value="ant_ant_sig"/>
    <property type="match status" value="1"/>
</dbReference>
<feature type="domain" description="STAS" evidence="3">
    <location>
        <begin position="28"/>
        <end position="123"/>
    </location>
</feature>
<dbReference type="InterPro" id="IPR003658">
    <property type="entry name" value="Anti-sigma_ant"/>
</dbReference>
<dbReference type="SUPFAM" id="SSF52091">
    <property type="entry name" value="SpoIIaa-like"/>
    <property type="match status" value="1"/>
</dbReference>
<protein>
    <recommendedName>
        <fullName evidence="2">Anti-sigma factor antagonist</fullName>
    </recommendedName>
</protein>
<evidence type="ECO:0000313" key="4">
    <source>
        <dbReference type="EMBL" id="MFB9476131.1"/>
    </source>
</evidence>
<dbReference type="Gene3D" id="3.30.750.24">
    <property type="entry name" value="STAS domain"/>
    <property type="match status" value="1"/>
</dbReference>
<dbReference type="InterPro" id="IPR002645">
    <property type="entry name" value="STAS_dom"/>
</dbReference>
<dbReference type="Pfam" id="PF01740">
    <property type="entry name" value="STAS"/>
    <property type="match status" value="1"/>
</dbReference>
<dbReference type="Proteomes" id="UP001589568">
    <property type="component" value="Unassembled WGS sequence"/>
</dbReference>
<sequence>MDYDREDAMHVHIAYRPGDGLESAASPLTLDSRRHDAGLVITVLGEVDMTSAAVLEEYVREQAAPGERVVLDLTMLTFMDSNGLRACESLHNALRDGGGSLRLTGVHGVLVRLLEITGLREVLDIHGGPAGDALAGRCGP</sequence>
<dbReference type="RefSeq" id="WP_364381530.1">
    <property type="nucleotide sequence ID" value="NZ_JBHMCF010000046.1"/>
</dbReference>
<proteinExistence type="inferred from homology"/>
<dbReference type="CDD" id="cd07043">
    <property type="entry name" value="STAS_anti-anti-sigma_factors"/>
    <property type="match status" value="1"/>
</dbReference>
<dbReference type="EMBL" id="JBHMCF010000046">
    <property type="protein sequence ID" value="MFB9476131.1"/>
    <property type="molecule type" value="Genomic_DNA"/>
</dbReference>
<reference evidence="4 5" key="1">
    <citation type="submission" date="2024-09" db="EMBL/GenBank/DDBJ databases">
        <authorList>
            <person name="Sun Q."/>
            <person name="Mori K."/>
        </authorList>
    </citation>
    <scope>NUCLEOTIDE SEQUENCE [LARGE SCALE GENOMIC DNA]</scope>
    <source>
        <strain evidence="4 5">JCM 3324</strain>
    </source>
</reference>
<name>A0ABV5P1T6_9ACTN</name>